<name>A0A9D4PSX8_RHISA</name>
<accession>A0A9D4PSX8</accession>
<dbReference type="EMBL" id="JABSTV010001251">
    <property type="protein sequence ID" value="KAH7951931.1"/>
    <property type="molecule type" value="Genomic_DNA"/>
</dbReference>
<reference evidence="1" key="2">
    <citation type="submission" date="2021-09" db="EMBL/GenBank/DDBJ databases">
        <authorList>
            <person name="Jia N."/>
            <person name="Wang J."/>
            <person name="Shi W."/>
            <person name="Du L."/>
            <person name="Sun Y."/>
            <person name="Zhan W."/>
            <person name="Jiang J."/>
            <person name="Wang Q."/>
            <person name="Zhang B."/>
            <person name="Ji P."/>
            <person name="Sakyi L.B."/>
            <person name="Cui X."/>
            <person name="Yuan T."/>
            <person name="Jiang B."/>
            <person name="Yang W."/>
            <person name="Lam T.T.-Y."/>
            <person name="Chang Q."/>
            <person name="Ding S."/>
            <person name="Wang X."/>
            <person name="Zhu J."/>
            <person name="Ruan X."/>
            <person name="Zhao L."/>
            <person name="Wei J."/>
            <person name="Que T."/>
            <person name="Du C."/>
            <person name="Cheng J."/>
            <person name="Dai P."/>
            <person name="Han X."/>
            <person name="Huang E."/>
            <person name="Gao Y."/>
            <person name="Liu J."/>
            <person name="Shao H."/>
            <person name="Ye R."/>
            <person name="Li L."/>
            <person name="Wei W."/>
            <person name="Wang X."/>
            <person name="Wang C."/>
            <person name="Huo Q."/>
            <person name="Li W."/>
            <person name="Guo W."/>
            <person name="Chen H."/>
            <person name="Chen S."/>
            <person name="Zhou L."/>
            <person name="Zhou L."/>
            <person name="Ni X."/>
            <person name="Tian J."/>
            <person name="Zhou Y."/>
            <person name="Sheng Y."/>
            <person name="Liu T."/>
            <person name="Pan Y."/>
            <person name="Xia L."/>
            <person name="Li J."/>
            <person name="Zhao F."/>
            <person name="Cao W."/>
        </authorList>
    </citation>
    <scope>NUCLEOTIDE SEQUENCE</scope>
    <source>
        <strain evidence="1">Rsan-2018</strain>
        <tissue evidence="1">Larvae</tissue>
    </source>
</reference>
<sequence>MGSSGWILDTTVAARALSTTCCRKSPFERVVLSLRNMSQLTVEQGRLLRTCSKDEVCSGSAPSTTAVTSQGEVVSIQVPTEKKVAAHANGKWKQAGSVPRFVRPHVEARHTVAAGAQSHCHSTAFERATREALNTNYRV</sequence>
<evidence type="ECO:0000313" key="2">
    <source>
        <dbReference type="Proteomes" id="UP000821837"/>
    </source>
</evidence>
<organism evidence="1 2">
    <name type="scientific">Rhipicephalus sanguineus</name>
    <name type="common">Brown dog tick</name>
    <name type="synonym">Ixodes sanguineus</name>
    <dbReference type="NCBI Taxonomy" id="34632"/>
    <lineage>
        <taxon>Eukaryota</taxon>
        <taxon>Metazoa</taxon>
        <taxon>Ecdysozoa</taxon>
        <taxon>Arthropoda</taxon>
        <taxon>Chelicerata</taxon>
        <taxon>Arachnida</taxon>
        <taxon>Acari</taxon>
        <taxon>Parasitiformes</taxon>
        <taxon>Ixodida</taxon>
        <taxon>Ixodoidea</taxon>
        <taxon>Ixodidae</taxon>
        <taxon>Rhipicephalinae</taxon>
        <taxon>Rhipicephalus</taxon>
        <taxon>Rhipicephalus</taxon>
    </lineage>
</organism>
<gene>
    <name evidence="1" type="ORF">HPB52_015461</name>
</gene>
<protein>
    <submittedName>
        <fullName evidence="1">Uncharacterized protein</fullName>
    </submittedName>
</protein>
<dbReference type="AlphaFoldDB" id="A0A9D4PSX8"/>
<evidence type="ECO:0000313" key="1">
    <source>
        <dbReference type="EMBL" id="KAH7951931.1"/>
    </source>
</evidence>
<reference evidence="1" key="1">
    <citation type="journal article" date="2020" name="Cell">
        <title>Large-Scale Comparative Analyses of Tick Genomes Elucidate Their Genetic Diversity and Vector Capacities.</title>
        <authorList>
            <consortium name="Tick Genome and Microbiome Consortium (TIGMIC)"/>
            <person name="Jia N."/>
            <person name="Wang J."/>
            <person name="Shi W."/>
            <person name="Du L."/>
            <person name="Sun Y."/>
            <person name="Zhan W."/>
            <person name="Jiang J.F."/>
            <person name="Wang Q."/>
            <person name="Zhang B."/>
            <person name="Ji P."/>
            <person name="Bell-Sakyi L."/>
            <person name="Cui X.M."/>
            <person name="Yuan T.T."/>
            <person name="Jiang B.G."/>
            <person name="Yang W.F."/>
            <person name="Lam T.T."/>
            <person name="Chang Q.C."/>
            <person name="Ding S.J."/>
            <person name="Wang X.J."/>
            <person name="Zhu J.G."/>
            <person name="Ruan X.D."/>
            <person name="Zhao L."/>
            <person name="Wei J.T."/>
            <person name="Ye R.Z."/>
            <person name="Que T.C."/>
            <person name="Du C.H."/>
            <person name="Zhou Y.H."/>
            <person name="Cheng J.X."/>
            <person name="Dai P.F."/>
            <person name="Guo W.B."/>
            <person name="Han X.H."/>
            <person name="Huang E.J."/>
            <person name="Li L.F."/>
            <person name="Wei W."/>
            <person name="Gao Y.C."/>
            <person name="Liu J.Z."/>
            <person name="Shao H.Z."/>
            <person name="Wang X."/>
            <person name="Wang C.C."/>
            <person name="Yang T.C."/>
            <person name="Huo Q.B."/>
            <person name="Li W."/>
            <person name="Chen H.Y."/>
            <person name="Chen S.E."/>
            <person name="Zhou L.G."/>
            <person name="Ni X.B."/>
            <person name="Tian J.H."/>
            <person name="Sheng Y."/>
            <person name="Liu T."/>
            <person name="Pan Y.S."/>
            <person name="Xia L.Y."/>
            <person name="Li J."/>
            <person name="Zhao F."/>
            <person name="Cao W.C."/>
        </authorList>
    </citation>
    <scope>NUCLEOTIDE SEQUENCE</scope>
    <source>
        <strain evidence="1">Rsan-2018</strain>
    </source>
</reference>
<comment type="caution">
    <text evidence="1">The sequence shown here is derived from an EMBL/GenBank/DDBJ whole genome shotgun (WGS) entry which is preliminary data.</text>
</comment>
<proteinExistence type="predicted"/>
<dbReference type="Proteomes" id="UP000821837">
    <property type="component" value="Chromosome 5"/>
</dbReference>
<keyword evidence="2" id="KW-1185">Reference proteome</keyword>